<protein>
    <submittedName>
        <fullName evidence="1">Uncharacterized protein</fullName>
    </submittedName>
</protein>
<sequence length="81" mass="9023">MADHQVCQVMTRYRGVESRCLKEAAYFTAYFNDGTDGLYCCAAHLARAVEAVLGIPGVSKRASATVWPLQRKEQRTALSQR</sequence>
<organism evidence="1 2">
    <name type="scientific">Amycolatopsis minnesotensis</name>
    <dbReference type="NCBI Taxonomy" id="337894"/>
    <lineage>
        <taxon>Bacteria</taxon>
        <taxon>Bacillati</taxon>
        <taxon>Actinomycetota</taxon>
        <taxon>Actinomycetes</taxon>
        <taxon>Pseudonocardiales</taxon>
        <taxon>Pseudonocardiaceae</taxon>
        <taxon>Amycolatopsis</taxon>
    </lineage>
</organism>
<dbReference type="EMBL" id="BAAANN010000013">
    <property type="protein sequence ID" value="GAA1961673.1"/>
    <property type="molecule type" value="Genomic_DNA"/>
</dbReference>
<evidence type="ECO:0000313" key="1">
    <source>
        <dbReference type="EMBL" id="GAA1961673.1"/>
    </source>
</evidence>
<accession>A0ABP5CCA8</accession>
<keyword evidence="2" id="KW-1185">Reference proteome</keyword>
<reference evidence="2" key="1">
    <citation type="journal article" date="2019" name="Int. J. Syst. Evol. Microbiol.">
        <title>The Global Catalogue of Microorganisms (GCM) 10K type strain sequencing project: providing services to taxonomists for standard genome sequencing and annotation.</title>
        <authorList>
            <consortium name="The Broad Institute Genomics Platform"/>
            <consortium name="The Broad Institute Genome Sequencing Center for Infectious Disease"/>
            <person name="Wu L."/>
            <person name="Ma J."/>
        </authorList>
    </citation>
    <scope>NUCLEOTIDE SEQUENCE [LARGE SCALE GENOMIC DNA]</scope>
    <source>
        <strain evidence="2">JCM 14545</strain>
    </source>
</reference>
<name>A0ABP5CCA8_9PSEU</name>
<dbReference type="Proteomes" id="UP001501116">
    <property type="component" value="Unassembled WGS sequence"/>
</dbReference>
<proteinExistence type="predicted"/>
<comment type="caution">
    <text evidence="1">The sequence shown here is derived from an EMBL/GenBank/DDBJ whole genome shotgun (WGS) entry which is preliminary data.</text>
</comment>
<gene>
    <name evidence="1" type="ORF">GCM10009754_35850</name>
</gene>
<evidence type="ECO:0000313" key="2">
    <source>
        <dbReference type="Proteomes" id="UP001501116"/>
    </source>
</evidence>